<reference evidence="3 4" key="1">
    <citation type="submission" date="2016-07" db="EMBL/GenBank/DDBJ databases">
        <authorList>
            <consortium name="Pathogen Informatics"/>
        </authorList>
    </citation>
    <scope>NUCLEOTIDE SEQUENCE [LARGE SCALE GENOMIC DNA]</scope>
</reference>
<dbReference type="Proteomes" id="UP000305196">
    <property type="component" value="Unassembled WGS sequence"/>
</dbReference>
<dbReference type="AlphaFoldDB" id="A0A1G4E4F4"/>
<feature type="compositionally biased region" description="Polar residues" evidence="1">
    <location>
        <begin position="208"/>
        <end position="226"/>
    </location>
</feature>
<evidence type="ECO:0000313" key="4">
    <source>
        <dbReference type="Proteomes" id="UP000305196"/>
    </source>
</evidence>
<evidence type="ECO:0000256" key="1">
    <source>
        <dbReference type="SAM" id="MobiDB-lite"/>
    </source>
</evidence>
<dbReference type="VEuPathDB" id="PlasmoDB:PVW1_140079400"/>
<accession>A0A1G4E4F4</accession>
<feature type="compositionally biased region" description="Polar residues" evidence="1">
    <location>
        <begin position="144"/>
        <end position="166"/>
    </location>
</feature>
<keyword evidence="2" id="KW-0812">Transmembrane</keyword>
<keyword evidence="2" id="KW-1133">Transmembrane helix</keyword>
<feature type="transmembrane region" description="Helical" evidence="2">
    <location>
        <begin position="467"/>
        <end position="488"/>
    </location>
</feature>
<dbReference type="VEuPathDB" id="PlasmoDB:PVX_066190"/>
<name>A0A1G4E4F4_PLAVI</name>
<evidence type="ECO:0000313" key="3">
    <source>
        <dbReference type="EMBL" id="SCA60075.1"/>
    </source>
</evidence>
<proteinExistence type="predicted"/>
<feature type="compositionally biased region" description="Basic and acidic residues" evidence="1">
    <location>
        <begin position="368"/>
        <end position="392"/>
    </location>
</feature>
<feature type="compositionally biased region" description="Basic and acidic residues" evidence="1">
    <location>
        <begin position="258"/>
        <end position="289"/>
    </location>
</feature>
<sequence length="530" mass="58967">MSQLSQYIRSIWGRYQQFNDNRCLTDFAKFKNEIEQKISALNRKNPNAFCNECVKVKESITGKDREFKKCYVGRSKKLNLIEDNIDIKSFIDECIVFPECVRKRSAHNRPVPLRSTNTGLCEKNDRCNNENSRTRGVGRKEQQGLDTETSRTGSSRTQKPQSTGAQQVEGKDSKQETIVSQTRTIANTLPNPVTTQHGGSESVKNHQHITSEQVETSTQPSTTSGHKSTKDVDSHALSPPPLSRSDQKSDSDIPLEQSHTDIDPIQKNSTDDKPDGNSPGERDTAAQIDVKQDIARQAGVTETPDSAIHADKVFVQKDPSGANIDRLKPASTDTGNVAATHVHNNRRHLGNVVIDGETSDKVYGEAVVHDHPGTRNPEIKDSVTERSNDSDTIHGITSDGGGYHTEVSYVNNAGNEAQSNASSCIGNPCSNEQSTEINSHNSETLGMFNHISKILLENQGHMIKASIPMGIVLLLTFLFKYTPLWKILTKRKRNKQSHMKEKLQRVLQQPSIEREERSVPFSYSAFEYSS</sequence>
<evidence type="ECO:0000256" key="2">
    <source>
        <dbReference type="SAM" id="Phobius"/>
    </source>
</evidence>
<dbReference type="VEuPathDB" id="PlasmoDB:PVP01_0004960"/>
<gene>
    <name evidence="3" type="ORF">PVC01_000044100</name>
</gene>
<dbReference type="VEuPathDB" id="PlasmoDB:PVPAM_060010500"/>
<protein>
    <submittedName>
        <fullName evidence="3">VIR protein</fullName>
    </submittedName>
</protein>
<organism evidence="3 4">
    <name type="scientific">Plasmodium vivax</name>
    <name type="common">malaria parasite P. vivax</name>
    <dbReference type="NCBI Taxonomy" id="5855"/>
    <lineage>
        <taxon>Eukaryota</taxon>
        <taxon>Sar</taxon>
        <taxon>Alveolata</taxon>
        <taxon>Apicomplexa</taxon>
        <taxon>Aconoidasida</taxon>
        <taxon>Haemosporida</taxon>
        <taxon>Plasmodiidae</taxon>
        <taxon>Plasmodium</taxon>
        <taxon>Plasmodium (Plasmodium)</taxon>
    </lineage>
</organism>
<feature type="compositionally biased region" description="Polar residues" evidence="1">
    <location>
        <begin position="176"/>
        <end position="199"/>
    </location>
</feature>
<keyword evidence="2" id="KW-0472">Membrane</keyword>
<feature type="region of interest" description="Disordered" evidence="1">
    <location>
        <begin position="368"/>
        <end position="398"/>
    </location>
</feature>
<dbReference type="EMBL" id="FLYI01000096">
    <property type="protein sequence ID" value="SCA60075.1"/>
    <property type="molecule type" value="Genomic_DNA"/>
</dbReference>
<feature type="region of interest" description="Disordered" evidence="1">
    <location>
        <begin position="109"/>
        <end position="289"/>
    </location>
</feature>